<gene>
    <name evidence="2" type="ORF">UT53_C0007G0029</name>
</gene>
<dbReference type="EMBL" id="LBXD01000007">
    <property type="protein sequence ID" value="KKR23811.1"/>
    <property type="molecule type" value="Genomic_DNA"/>
</dbReference>
<organism evidence="2 3">
    <name type="scientific">Candidatus Yanofskybacteria bacterium GW2011_GWD2_39_48</name>
    <dbReference type="NCBI Taxonomy" id="1619031"/>
    <lineage>
        <taxon>Bacteria</taxon>
        <taxon>Candidatus Yanofskyibacteriota</taxon>
    </lineage>
</organism>
<feature type="transmembrane region" description="Helical" evidence="1">
    <location>
        <begin position="32"/>
        <end position="54"/>
    </location>
</feature>
<keyword evidence="1" id="KW-1133">Transmembrane helix</keyword>
<comment type="caution">
    <text evidence="2">The sequence shown here is derived from an EMBL/GenBank/DDBJ whole genome shotgun (WGS) entry which is preliminary data.</text>
</comment>
<sequence>MNLLLIVFWIIGITSFTLLGSWYARKYNKPDLLIGLYVTFVLVAQILAAKISIFDLGFRTFYGPSGVLVFSITYLLTDIVNEKFGQKETQKMILIAFVSQVAMVFFFWLGTQFLGQCRRPGKIYLIWCQELPLPAGSPS</sequence>
<keyword evidence="1" id="KW-0472">Membrane</keyword>
<keyword evidence="1" id="KW-0812">Transmembrane</keyword>
<dbReference type="Proteomes" id="UP000034764">
    <property type="component" value="Unassembled WGS sequence"/>
</dbReference>
<dbReference type="AlphaFoldDB" id="A0A0G0PF58"/>
<feature type="transmembrane region" description="Helical" evidence="1">
    <location>
        <begin position="6"/>
        <end position="25"/>
    </location>
</feature>
<evidence type="ECO:0000313" key="3">
    <source>
        <dbReference type="Proteomes" id="UP000034764"/>
    </source>
</evidence>
<dbReference type="InterPro" id="IPR003744">
    <property type="entry name" value="YhhQ"/>
</dbReference>
<feature type="transmembrane region" description="Helical" evidence="1">
    <location>
        <begin position="92"/>
        <end position="110"/>
    </location>
</feature>
<evidence type="ECO:0000256" key="1">
    <source>
        <dbReference type="SAM" id="Phobius"/>
    </source>
</evidence>
<proteinExistence type="predicted"/>
<reference evidence="2 3" key="1">
    <citation type="journal article" date="2015" name="Nature">
        <title>rRNA introns, odd ribosomes, and small enigmatic genomes across a large radiation of phyla.</title>
        <authorList>
            <person name="Brown C.T."/>
            <person name="Hug L.A."/>
            <person name="Thomas B.C."/>
            <person name="Sharon I."/>
            <person name="Castelle C.J."/>
            <person name="Singh A."/>
            <person name="Wilkins M.J."/>
            <person name="Williams K.H."/>
            <person name="Banfield J.F."/>
        </authorList>
    </citation>
    <scope>NUCLEOTIDE SEQUENCE [LARGE SCALE GENOMIC DNA]</scope>
</reference>
<dbReference type="Pfam" id="PF02592">
    <property type="entry name" value="Vut_1"/>
    <property type="match status" value="1"/>
</dbReference>
<name>A0A0G0PF58_9BACT</name>
<accession>A0A0G0PF58</accession>
<feature type="transmembrane region" description="Helical" evidence="1">
    <location>
        <begin position="60"/>
        <end position="80"/>
    </location>
</feature>
<protein>
    <submittedName>
        <fullName evidence="2">Conserved hypothetical integral membrane protein</fullName>
    </submittedName>
</protein>
<evidence type="ECO:0000313" key="2">
    <source>
        <dbReference type="EMBL" id="KKR23811.1"/>
    </source>
</evidence>